<evidence type="ECO:0000313" key="3">
    <source>
        <dbReference type="Proteomes" id="UP000198211"/>
    </source>
</evidence>
<keyword evidence="3" id="KW-1185">Reference proteome</keyword>
<protein>
    <submittedName>
        <fullName evidence="2">Uncharacterized protein</fullName>
    </submittedName>
</protein>
<feature type="region of interest" description="Disordered" evidence="1">
    <location>
        <begin position="16"/>
        <end position="40"/>
    </location>
</feature>
<sequence length="110" mass="12392">MLCYLRGLNFDASAQRRPPRLMHQSPSQTNRRLSSASSPHIGSSHLYELVVRPIVKTAISQRGTSGETLDNFAVNGSSFNGILQKIWEIPIVLTFLLYTRAKSFLEYPKL</sequence>
<evidence type="ECO:0000313" key="2">
    <source>
        <dbReference type="EMBL" id="OWZ10598.1"/>
    </source>
</evidence>
<comment type="caution">
    <text evidence="2">The sequence shown here is derived from an EMBL/GenBank/DDBJ whole genome shotgun (WGS) entry which is preliminary data.</text>
</comment>
<dbReference type="AlphaFoldDB" id="A0A225W095"/>
<organism evidence="2 3">
    <name type="scientific">Phytophthora megakarya</name>
    <dbReference type="NCBI Taxonomy" id="4795"/>
    <lineage>
        <taxon>Eukaryota</taxon>
        <taxon>Sar</taxon>
        <taxon>Stramenopiles</taxon>
        <taxon>Oomycota</taxon>
        <taxon>Peronosporomycetes</taxon>
        <taxon>Peronosporales</taxon>
        <taxon>Peronosporaceae</taxon>
        <taxon>Phytophthora</taxon>
    </lineage>
</organism>
<dbReference type="Proteomes" id="UP000198211">
    <property type="component" value="Unassembled WGS sequence"/>
</dbReference>
<gene>
    <name evidence="2" type="ORF">PHMEG_00016535</name>
</gene>
<proteinExistence type="predicted"/>
<dbReference type="OrthoDB" id="128529at2759"/>
<name>A0A225W095_9STRA</name>
<feature type="compositionally biased region" description="Polar residues" evidence="1">
    <location>
        <begin position="24"/>
        <end position="33"/>
    </location>
</feature>
<dbReference type="EMBL" id="NBNE01002397">
    <property type="protein sequence ID" value="OWZ10598.1"/>
    <property type="molecule type" value="Genomic_DNA"/>
</dbReference>
<reference evidence="3" key="1">
    <citation type="submission" date="2017-03" db="EMBL/GenBank/DDBJ databases">
        <title>Phytopthora megakarya and P. palmivora, two closely related causual agents of cacao black pod achieved similar genome size and gene model numbers by different mechanisms.</title>
        <authorList>
            <person name="Ali S."/>
            <person name="Shao J."/>
            <person name="Larry D.J."/>
            <person name="Kronmiller B."/>
            <person name="Shen D."/>
            <person name="Strem M.D."/>
            <person name="Melnick R.L."/>
            <person name="Guiltinan M.J."/>
            <person name="Tyler B.M."/>
            <person name="Meinhardt L.W."/>
            <person name="Bailey B.A."/>
        </authorList>
    </citation>
    <scope>NUCLEOTIDE SEQUENCE [LARGE SCALE GENOMIC DNA]</scope>
    <source>
        <strain evidence="3">zdho120</strain>
    </source>
</reference>
<evidence type="ECO:0000256" key="1">
    <source>
        <dbReference type="SAM" id="MobiDB-lite"/>
    </source>
</evidence>
<accession>A0A225W095</accession>